<protein>
    <submittedName>
        <fullName evidence="4">GNAT family N-acetyltransferase</fullName>
        <ecNumber evidence="4">2.3.1.-</ecNumber>
    </submittedName>
</protein>
<dbReference type="PROSITE" id="PS51186">
    <property type="entry name" value="GNAT"/>
    <property type="match status" value="1"/>
</dbReference>
<keyword evidence="5" id="KW-1185">Reference proteome</keyword>
<name>A0ABZ0W6W6_9BACT</name>
<reference evidence="4 5" key="1">
    <citation type="submission" date="2023-12" db="EMBL/GenBank/DDBJ databases">
        <title>Genome sequencing and assembly of bacterial species from a model synthetic community.</title>
        <authorList>
            <person name="Hogle S.L."/>
        </authorList>
    </citation>
    <scope>NUCLEOTIDE SEQUENCE [LARGE SCALE GENOMIC DNA]</scope>
    <source>
        <strain evidence="4 5">HAMBI_3031</strain>
    </source>
</reference>
<dbReference type="RefSeq" id="WP_114790534.1">
    <property type="nucleotide sequence ID" value="NZ_CP139960.1"/>
</dbReference>
<organism evidence="4 5">
    <name type="scientific">Niabella yanshanensis</name>
    <dbReference type="NCBI Taxonomy" id="577386"/>
    <lineage>
        <taxon>Bacteria</taxon>
        <taxon>Pseudomonadati</taxon>
        <taxon>Bacteroidota</taxon>
        <taxon>Chitinophagia</taxon>
        <taxon>Chitinophagales</taxon>
        <taxon>Chitinophagaceae</taxon>
        <taxon>Niabella</taxon>
    </lineage>
</organism>
<dbReference type="InterPro" id="IPR000182">
    <property type="entry name" value="GNAT_dom"/>
</dbReference>
<dbReference type="Pfam" id="PF13673">
    <property type="entry name" value="Acetyltransf_10"/>
    <property type="match status" value="1"/>
</dbReference>
<dbReference type="Gene3D" id="3.40.630.30">
    <property type="match status" value="1"/>
</dbReference>
<dbReference type="EC" id="2.3.1.-" evidence="4"/>
<dbReference type="Proteomes" id="UP001325680">
    <property type="component" value="Chromosome"/>
</dbReference>
<proteinExistence type="predicted"/>
<dbReference type="SUPFAM" id="SSF55729">
    <property type="entry name" value="Acyl-CoA N-acyltransferases (Nat)"/>
    <property type="match status" value="1"/>
</dbReference>
<dbReference type="EMBL" id="CP139960">
    <property type="protein sequence ID" value="WQD37765.1"/>
    <property type="molecule type" value="Genomic_DNA"/>
</dbReference>
<sequence>MNFQIVKYDDSYRTSLLSVWETSVLATHDFLAQKDFDTIKNILRALDFSVLNVYCLLDGHQMAGFISIVNRKIEMLFIEPRYAGKGLGTKLIRFALNDHKACWIDVNEQNTKAVRFYLKRGFSIYERSDKDDLGLDYPLLKMRLQQPEN</sequence>
<dbReference type="PANTHER" id="PTHR43800">
    <property type="entry name" value="PEPTIDYL-LYSINE N-ACETYLTRANSFERASE YJAB"/>
    <property type="match status" value="1"/>
</dbReference>
<accession>A0ABZ0W6W6</accession>
<feature type="domain" description="N-acetyltransferase" evidence="3">
    <location>
        <begin position="15"/>
        <end position="144"/>
    </location>
</feature>
<dbReference type="PANTHER" id="PTHR43800:SF1">
    <property type="entry name" value="PEPTIDYL-LYSINE N-ACETYLTRANSFERASE YJAB"/>
    <property type="match status" value="1"/>
</dbReference>
<evidence type="ECO:0000313" key="5">
    <source>
        <dbReference type="Proteomes" id="UP001325680"/>
    </source>
</evidence>
<dbReference type="InterPro" id="IPR016181">
    <property type="entry name" value="Acyl_CoA_acyltransferase"/>
</dbReference>
<evidence type="ECO:0000256" key="1">
    <source>
        <dbReference type="ARBA" id="ARBA00022679"/>
    </source>
</evidence>
<evidence type="ECO:0000256" key="2">
    <source>
        <dbReference type="ARBA" id="ARBA00023315"/>
    </source>
</evidence>
<gene>
    <name evidence="4" type="ORF">U0035_19030</name>
</gene>
<keyword evidence="1 4" id="KW-0808">Transferase</keyword>
<evidence type="ECO:0000313" key="4">
    <source>
        <dbReference type="EMBL" id="WQD37765.1"/>
    </source>
</evidence>
<evidence type="ECO:0000259" key="3">
    <source>
        <dbReference type="PROSITE" id="PS51186"/>
    </source>
</evidence>
<dbReference type="GO" id="GO:0016746">
    <property type="term" value="F:acyltransferase activity"/>
    <property type="evidence" value="ECO:0007669"/>
    <property type="project" value="UniProtKB-KW"/>
</dbReference>
<keyword evidence="2 4" id="KW-0012">Acyltransferase</keyword>
<dbReference type="CDD" id="cd04301">
    <property type="entry name" value="NAT_SF"/>
    <property type="match status" value="1"/>
</dbReference>